<evidence type="ECO:0000256" key="5">
    <source>
        <dbReference type="ARBA" id="ARBA00022840"/>
    </source>
</evidence>
<evidence type="ECO:0000313" key="9">
    <source>
        <dbReference type="EMBL" id="CAA6799629.1"/>
    </source>
</evidence>
<keyword evidence="6" id="KW-0648">Protein biosynthesis</keyword>
<evidence type="ECO:0000256" key="4">
    <source>
        <dbReference type="ARBA" id="ARBA00022741"/>
    </source>
</evidence>
<reference evidence="9" key="1">
    <citation type="submission" date="2020-01" db="EMBL/GenBank/DDBJ databases">
        <authorList>
            <person name="Meier V. D."/>
            <person name="Meier V D."/>
        </authorList>
    </citation>
    <scope>NUCLEOTIDE SEQUENCE</scope>
    <source>
        <strain evidence="9">HLG_WM_MAG_03</strain>
    </source>
</reference>
<dbReference type="PANTHER" id="PTHR30075">
    <property type="entry name" value="GLYCYL-TRNA SYNTHETASE"/>
    <property type="match status" value="1"/>
</dbReference>
<dbReference type="GO" id="GO:0006426">
    <property type="term" value="P:glycyl-tRNA aminoacylation"/>
    <property type="evidence" value="ECO:0007669"/>
    <property type="project" value="InterPro"/>
</dbReference>
<feature type="non-terminal residue" evidence="9">
    <location>
        <position position="1"/>
    </location>
</feature>
<keyword evidence="4" id="KW-0547">Nucleotide-binding</keyword>
<keyword evidence="5" id="KW-0067">ATP-binding</keyword>
<keyword evidence="3 9" id="KW-0436">Ligase</keyword>
<comment type="catalytic activity">
    <reaction evidence="8">
        <text>tRNA(Gly) + glycine + ATP = glycyl-tRNA(Gly) + AMP + diphosphate</text>
        <dbReference type="Rhea" id="RHEA:16013"/>
        <dbReference type="Rhea" id="RHEA-COMP:9664"/>
        <dbReference type="Rhea" id="RHEA-COMP:9683"/>
        <dbReference type="ChEBI" id="CHEBI:30616"/>
        <dbReference type="ChEBI" id="CHEBI:33019"/>
        <dbReference type="ChEBI" id="CHEBI:57305"/>
        <dbReference type="ChEBI" id="CHEBI:78442"/>
        <dbReference type="ChEBI" id="CHEBI:78522"/>
        <dbReference type="ChEBI" id="CHEBI:456215"/>
        <dbReference type="EC" id="6.1.1.14"/>
    </reaction>
</comment>
<name>A0A6S6S3Y5_9BACT</name>
<dbReference type="PROSITE" id="PS50861">
    <property type="entry name" value="AA_TRNA_LIGASE_II_GLYAB"/>
    <property type="match status" value="1"/>
</dbReference>
<protein>
    <recommendedName>
        <fullName evidence="2">glycine--tRNA ligase</fullName>
        <ecNumber evidence="2">6.1.1.14</ecNumber>
    </recommendedName>
</protein>
<evidence type="ECO:0000256" key="6">
    <source>
        <dbReference type="ARBA" id="ARBA00022917"/>
    </source>
</evidence>
<dbReference type="InterPro" id="IPR006194">
    <property type="entry name" value="Gly-tRNA-synth_heterodimer"/>
</dbReference>
<organism evidence="9">
    <name type="scientific">uncultured Sulfurovum sp</name>
    <dbReference type="NCBI Taxonomy" id="269237"/>
    <lineage>
        <taxon>Bacteria</taxon>
        <taxon>Pseudomonadati</taxon>
        <taxon>Campylobacterota</taxon>
        <taxon>Epsilonproteobacteria</taxon>
        <taxon>Campylobacterales</taxon>
        <taxon>Sulfurovaceae</taxon>
        <taxon>Sulfurovum</taxon>
        <taxon>environmental samples</taxon>
    </lineage>
</organism>
<dbReference type="GO" id="GO:0005524">
    <property type="term" value="F:ATP binding"/>
    <property type="evidence" value="ECO:0007669"/>
    <property type="project" value="UniProtKB-KW"/>
</dbReference>
<sequence length="139" mass="15649">AAVLGSGERDVNEIAKKVTALNSIVAKESFKEQLSTFKRVANISKEVNLEDELKVNTALFTESIESKLYATYQDTMVKSYSSYEDKLAAMFGLKSELDRYFDDVLVNVEDEAVKTNRKNTVASIYKSFKEIADIQEITI</sequence>
<gene>
    <name evidence="9" type="ORF">HELGO_WM31304</name>
</gene>
<dbReference type="EC" id="6.1.1.14" evidence="2"/>
<proteinExistence type="inferred from homology"/>
<comment type="similarity">
    <text evidence="1">Belongs to the class-II aminoacyl-tRNA synthetase family.</text>
</comment>
<evidence type="ECO:0000256" key="3">
    <source>
        <dbReference type="ARBA" id="ARBA00022598"/>
    </source>
</evidence>
<dbReference type="GO" id="GO:0005829">
    <property type="term" value="C:cytosol"/>
    <property type="evidence" value="ECO:0007669"/>
    <property type="project" value="TreeGrafter"/>
</dbReference>
<dbReference type="PANTHER" id="PTHR30075:SF2">
    <property type="entry name" value="GLYCINE--TRNA LIGASE, CHLOROPLASTIC_MITOCHONDRIAL 2"/>
    <property type="match status" value="1"/>
</dbReference>
<keyword evidence="7 9" id="KW-0030">Aminoacyl-tRNA synthetase</keyword>
<accession>A0A6S6S3Y5</accession>
<evidence type="ECO:0000256" key="8">
    <source>
        <dbReference type="ARBA" id="ARBA00047937"/>
    </source>
</evidence>
<dbReference type="AlphaFoldDB" id="A0A6S6S3Y5"/>
<evidence type="ECO:0000256" key="2">
    <source>
        <dbReference type="ARBA" id="ARBA00012829"/>
    </source>
</evidence>
<dbReference type="EMBL" id="CACVAR010000053">
    <property type="protein sequence ID" value="CAA6799629.1"/>
    <property type="molecule type" value="Genomic_DNA"/>
</dbReference>
<evidence type="ECO:0000256" key="1">
    <source>
        <dbReference type="ARBA" id="ARBA00008226"/>
    </source>
</evidence>
<evidence type="ECO:0000256" key="7">
    <source>
        <dbReference type="ARBA" id="ARBA00023146"/>
    </source>
</evidence>
<dbReference type="GO" id="GO:0004820">
    <property type="term" value="F:glycine-tRNA ligase activity"/>
    <property type="evidence" value="ECO:0007669"/>
    <property type="project" value="UniProtKB-EC"/>
</dbReference>